<comment type="caution">
    <text evidence="1">The sequence shown here is derived from an EMBL/GenBank/DDBJ whole genome shotgun (WGS) entry which is preliminary data.</text>
</comment>
<gene>
    <name evidence="1" type="ORF">CP49_15205</name>
</gene>
<name>A0A0R3L5T3_9BRAD</name>
<dbReference type="EMBL" id="LLXX01000142">
    <property type="protein sequence ID" value="KRR03281.1"/>
    <property type="molecule type" value="Genomic_DNA"/>
</dbReference>
<dbReference type="AlphaFoldDB" id="A0A0R3L5T3"/>
<evidence type="ECO:0000313" key="1">
    <source>
        <dbReference type="EMBL" id="KRR03281.1"/>
    </source>
</evidence>
<reference evidence="1 2" key="1">
    <citation type="submission" date="2014-03" db="EMBL/GenBank/DDBJ databases">
        <title>Bradyrhizobium valentinum sp. nov., isolated from effective nodules of Lupinus mariae-josephae, a lupine endemic of basic-lime soils in Eastern Spain.</title>
        <authorList>
            <person name="Duran D."/>
            <person name="Rey L."/>
            <person name="Navarro A."/>
            <person name="Busquets A."/>
            <person name="Imperial J."/>
            <person name="Ruiz-Argueso T."/>
        </authorList>
    </citation>
    <scope>NUCLEOTIDE SEQUENCE [LARGE SCALE GENOMIC DNA]</scope>
    <source>
        <strain evidence="1 2">LmjM3</strain>
    </source>
</reference>
<protein>
    <submittedName>
        <fullName evidence="1">Uncharacterized protein</fullName>
    </submittedName>
</protein>
<keyword evidence="2" id="KW-1185">Reference proteome</keyword>
<organism evidence="1 2">
    <name type="scientific">Bradyrhizobium valentinum</name>
    <dbReference type="NCBI Taxonomy" id="1518501"/>
    <lineage>
        <taxon>Bacteria</taxon>
        <taxon>Pseudomonadati</taxon>
        <taxon>Pseudomonadota</taxon>
        <taxon>Alphaproteobacteria</taxon>
        <taxon>Hyphomicrobiales</taxon>
        <taxon>Nitrobacteraceae</taxon>
        <taxon>Bradyrhizobium</taxon>
    </lineage>
</organism>
<sequence length="80" mass="9151">MIGEKGHVPLISRGLCMDDKFYRNRARVLRELATEADPFIKKRLLRLANNYDDMATTKTKRDQAAMKPELYSTLDSCGSN</sequence>
<evidence type="ECO:0000313" key="2">
    <source>
        <dbReference type="Proteomes" id="UP000051913"/>
    </source>
</evidence>
<proteinExistence type="predicted"/>
<dbReference type="Proteomes" id="UP000051913">
    <property type="component" value="Unassembled WGS sequence"/>
</dbReference>
<accession>A0A0R3L5T3</accession>